<keyword evidence="1" id="KW-0812">Transmembrane</keyword>
<reference evidence="2 3" key="1">
    <citation type="submission" date="2016-08" db="EMBL/GenBank/DDBJ databases">
        <authorList>
            <person name="Seilhamer J.J."/>
        </authorList>
    </citation>
    <scope>NUCLEOTIDE SEQUENCE [LARGE SCALE GENOMIC DNA]</scope>
    <source>
        <strain evidence="2 3">IEBC_T61001</strain>
    </source>
</reference>
<evidence type="ECO:0000313" key="2">
    <source>
        <dbReference type="EMBL" id="SCC66513.1"/>
    </source>
</evidence>
<accession>A0A1C4GF03</accession>
<feature type="transmembrane region" description="Helical" evidence="1">
    <location>
        <begin position="35"/>
        <end position="60"/>
    </location>
</feature>
<keyword evidence="1" id="KW-1133">Transmembrane helix</keyword>
<proteinExistence type="predicted"/>
<keyword evidence="1" id="KW-0472">Membrane</keyword>
<sequence>MNGGFGWGSGDLSKSLTESSVGGASIGFSSGFVNIFSIPLVGLFSYNMLWGIYGISFVLLCR</sequence>
<dbReference type="Proteomes" id="UP000195991">
    <property type="component" value="Unassembled WGS sequence"/>
</dbReference>
<evidence type="ECO:0000256" key="1">
    <source>
        <dbReference type="SAM" id="Phobius"/>
    </source>
</evidence>
<dbReference type="EMBL" id="FMBI01000045">
    <property type="protein sequence ID" value="SCC66513.1"/>
    <property type="molecule type" value="Genomic_DNA"/>
</dbReference>
<gene>
    <name evidence="2" type="ORF">BTT61001_05725</name>
</gene>
<organism evidence="2 3">
    <name type="scientific">Bacillus thuringiensis</name>
    <dbReference type="NCBI Taxonomy" id="1428"/>
    <lineage>
        <taxon>Bacteria</taxon>
        <taxon>Bacillati</taxon>
        <taxon>Bacillota</taxon>
        <taxon>Bacilli</taxon>
        <taxon>Bacillales</taxon>
        <taxon>Bacillaceae</taxon>
        <taxon>Bacillus</taxon>
        <taxon>Bacillus cereus group</taxon>
    </lineage>
</organism>
<dbReference type="AlphaFoldDB" id="A0A1C4GF03"/>
<protein>
    <submittedName>
        <fullName evidence="2">Uncharacterized protein</fullName>
    </submittedName>
</protein>
<name>A0A1C4GF03_BACTU</name>
<evidence type="ECO:0000313" key="3">
    <source>
        <dbReference type="Proteomes" id="UP000195991"/>
    </source>
</evidence>